<comment type="caution">
    <text evidence="1">The sequence shown here is derived from an EMBL/GenBank/DDBJ whole genome shotgun (WGS) entry which is preliminary data.</text>
</comment>
<dbReference type="Proteomes" id="UP000789405">
    <property type="component" value="Unassembled WGS sequence"/>
</dbReference>
<organism evidence="1 2">
    <name type="scientific">Dentiscutata erythropus</name>
    <dbReference type="NCBI Taxonomy" id="1348616"/>
    <lineage>
        <taxon>Eukaryota</taxon>
        <taxon>Fungi</taxon>
        <taxon>Fungi incertae sedis</taxon>
        <taxon>Mucoromycota</taxon>
        <taxon>Glomeromycotina</taxon>
        <taxon>Glomeromycetes</taxon>
        <taxon>Diversisporales</taxon>
        <taxon>Gigasporaceae</taxon>
        <taxon>Dentiscutata</taxon>
    </lineage>
</organism>
<reference evidence="1" key="1">
    <citation type="submission" date="2021-06" db="EMBL/GenBank/DDBJ databases">
        <authorList>
            <person name="Kallberg Y."/>
            <person name="Tangrot J."/>
            <person name="Rosling A."/>
        </authorList>
    </citation>
    <scope>NUCLEOTIDE SEQUENCE</scope>
    <source>
        <strain evidence="1">MA453B</strain>
    </source>
</reference>
<accession>A0A9N9K2H0</accession>
<feature type="non-terminal residue" evidence="1">
    <location>
        <position position="69"/>
    </location>
</feature>
<dbReference type="AlphaFoldDB" id="A0A9N9K2H0"/>
<proteinExistence type="predicted"/>
<evidence type="ECO:0000313" key="1">
    <source>
        <dbReference type="EMBL" id="CAG8808795.1"/>
    </source>
</evidence>
<name>A0A9N9K2H0_9GLOM</name>
<dbReference type="EMBL" id="CAJVPY010044229">
    <property type="protein sequence ID" value="CAG8808795.1"/>
    <property type="molecule type" value="Genomic_DNA"/>
</dbReference>
<protein>
    <submittedName>
        <fullName evidence="1">5156_t:CDS:1</fullName>
    </submittedName>
</protein>
<gene>
    <name evidence="1" type="ORF">DERYTH_LOCUS24962</name>
</gene>
<dbReference type="OrthoDB" id="2389673at2759"/>
<sequence length="69" mass="8135">MLTSFMLYYIEDYEAVSAYLTKPEDYKPEPNYSDRSVYLLVYSDRHKECEATPTCQDEPKVGKANNRRT</sequence>
<keyword evidence="2" id="KW-1185">Reference proteome</keyword>
<evidence type="ECO:0000313" key="2">
    <source>
        <dbReference type="Proteomes" id="UP000789405"/>
    </source>
</evidence>